<gene>
    <name evidence="2" type="ORF">FUT82_12595</name>
</gene>
<protein>
    <submittedName>
        <fullName evidence="2">Helix-turn-helix domain-containing protein</fullName>
    </submittedName>
</protein>
<accession>A0AAE6IV24</accession>
<sequence>MQQPELFENLRQYRTPLTKSERDNAVAEITRKMRLKVKYFYSIKEVCAILHCSRDELQTILNYYRLDAILFLSVYRISWYDLIGYILCDLDEKHETPEEILDAYFALPEIEIDPLPNCPVIMTAAEVADICYVSAQTINRMIANGDLPVNCDGGIRRSDLRKYIRTHALVDIPLL</sequence>
<evidence type="ECO:0000259" key="1">
    <source>
        <dbReference type="Pfam" id="PF12728"/>
    </source>
</evidence>
<dbReference type="AlphaFoldDB" id="A0AAE6IV24"/>
<evidence type="ECO:0000313" key="2">
    <source>
        <dbReference type="EMBL" id="QEJ98751.1"/>
    </source>
</evidence>
<dbReference type="InterPro" id="IPR041657">
    <property type="entry name" value="HTH_17"/>
</dbReference>
<organism evidence="2 3">
    <name type="scientific">Treponema phagedenis</name>
    <dbReference type="NCBI Taxonomy" id="162"/>
    <lineage>
        <taxon>Bacteria</taxon>
        <taxon>Pseudomonadati</taxon>
        <taxon>Spirochaetota</taxon>
        <taxon>Spirochaetia</taxon>
        <taxon>Spirochaetales</taxon>
        <taxon>Treponemataceae</taxon>
        <taxon>Treponema</taxon>
    </lineage>
</organism>
<evidence type="ECO:0000313" key="3">
    <source>
        <dbReference type="Proteomes" id="UP000323594"/>
    </source>
</evidence>
<feature type="domain" description="Helix-turn-helix" evidence="1">
    <location>
        <begin position="122"/>
        <end position="166"/>
    </location>
</feature>
<dbReference type="EMBL" id="CP042817">
    <property type="protein sequence ID" value="QEJ98751.1"/>
    <property type="molecule type" value="Genomic_DNA"/>
</dbReference>
<name>A0AAE6IV24_TREPH</name>
<dbReference type="Proteomes" id="UP000323594">
    <property type="component" value="Chromosome"/>
</dbReference>
<proteinExistence type="predicted"/>
<dbReference type="Pfam" id="PF12728">
    <property type="entry name" value="HTH_17"/>
    <property type="match status" value="1"/>
</dbReference>
<reference evidence="2 3" key="1">
    <citation type="submission" date="2019-08" db="EMBL/GenBank/DDBJ databases">
        <authorList>
            <person name="Kuhnert P."/>
        </authorList>
    </citation>
    <scope>NUCLEOTIDE SEQUENCE [LARGE SCALE GENOMIC DNA]</scope>
    <source>
        <strain evidence="2 3">B36.5</strain>
    </source>
</reference>
<dbReference type="RefSeq" id="WP_148879125.1">
    <property type="nucleotide sequence ID" value="NZ_CP042813.1"/>
</dbReference>